<reference evidence="1 3" key="1">
    <citation type="journal article" date="2012" name="Nat. Biotechnol.">
        <title>Draft genome sequence of pigeonpea (Cajanus cajan), an orphan legume crop of resource-poor farmers.</title>
        <authorList>
            <person name="Varshney R.K."/>
            <person name="Chen W."/>
            <person name="Li Y."/>
            <person name="Bharti A.K."/>
            <person name="Saxena R.K."/>
            <person name="Schlueter J.A."/>
            <person name="Donoghue M.T."/>
            <person name="Azam S."/>
            <person name="Fan G."/>
            <person name="Whaley A.M."/>
            <person name="Farmer A.D."/>
            <person name="Sheridan J."/>
            <person name="Iwata A."/>
            <person name="Tuteja R."/>
            <person name="Penmetsa R.V."/>
            <person name="Wu W."/>
            <person name="Upadhyaya H.D."/>
            <person name="Yang S.P."/>
            <person name="Shah T."/>
            <person name="Saxena K.B."/>
            <person name="Michael T."/>
            <person name="McCombie W.R."/>
            <person name="Yang B."/>
            <person name="Zhang G."/>
            <person name="Yang H."/>
            <person name="Wang J."/>
            <person name="Spillane C."/>
            <person name="Cook D.R."/>
            <person name="May G.D."/>
            <person name="Xu X."/>
            <person name="Jackson S.A."/>
        </authorList>
    </citation>
    <scope>NUCLEOTIDE SEQUENCE [LARGE SCALE GENOMIC DNA]</scope>
    <source>
        <strain evidence="3">cv. Asha</strain>
    </source>
</reference>
<name>A0A151QTC5_CAJCA</name>
<keyword evidence="3" id="KW-1185">Reference proteome</keyword>
<dbReference type="OMA" id="RVADEHH"/>
<protein>
    <submittedName>
        <fullName evidence="1">Uncharacterized protein</fullName>
    </submittedName>
</protein>
<accession>A0A151QTC5</accession>
<proteinExistence type="predicted"/>
<dbReference type="EMBL" id="KQ484862">
    <property type="protein sequence ID" value="KYP33524.1"/>
    <property type="molecule type" value="Genomic_DNA"/>
</dbReference>
<dbReference type="AlphaFoldDB" id="A0A151QTC5"/>
<dbReference type="EMBL" id="KQ484862">
    <property type="protein sequence ID" value="KYP33522.1"/>
    <property type="molecule type" value="Genomic_DNA"/>
</dbReference>
<organism evidence="1 3">
    <name type="scientific">Cajanus cajan</name>
    <name type="common">Pigeon pea</name>
    <name type="synonym">Cajanus indicus</name>
    <dbReference type="NCBI Taxonomy" id="3821"/>
    <lineage>
        <taxon>Eukaryota</taxon>
        <taxon>Viridiplantae</taxon>
        <taxon>Streptophyta</taxon>
        <taxon>Embryophyta</taxon>
        <taxon>Tracheophyta</taxon>
        <taxon>Spermatophyta</taxon>
        <taxon>Magnoliopsida</taxon>
        <taxon>eudicotyledons</taxon>
        <taxon>Gunneridae</taxon>
        <taxon>Pentapetalae</taxon>
        <taxon>rosids</taxon>
        <taxon>fabids</taxon>
        <taxon>Fabales</taxon>
        <taxon>Fabaceae</taxon>
        <taxon>Papilionoideae</taxon>
        <taxon>50 kb inversion clade</taxon>
        <taxon>NPAAA clade</taxon>
        <taxon>indigoferoid/millettioid clade</taxon>
        <taxon>Phaseoleae</taxon>
        <taxon>Cajanus</taxon>
    </lineage>
</organism>
<evidence type="ECO:0000313" key="1">
    <source>
        <dbReference type="EMBL" id="KYP33522.1"/>
    </source>
</evidence>
<dbReference type="Gramene" id="C.cajan_43327.t">
    <property type="protein sequence ID" value="C.cajan_43327.t.cds1"/>
    <property type="gene ID" value="C.cajan_43327"/>
</dbReference>
<dbReference type="Proteomes" id="UP000075243">
    <property type="component" value="Unassembled WGS sequence"/>
</dbReference>
<sequence length="82" mass="8699">MVPFLTSSVPNLSLDNLVINANASGGELNTNGGLGFEAELVSREARKKVGFADTGVADQHHLEQVIVIVVGSVRPHFLLFAL</sequence>
<evidence type="ECO:0000313" key="3">
    <source>
        <dbReference type="Proteomes" id="UP000075243"/>
    </source>
</evidence>
<dbReference type="Gramene" id="C.cajan_43329.t">
    <property type="protein sequence ID" value="C.cajan_43329.t.cds1"/>
    <property type="gene ID" value="C.cajan_43329"/>
</dbReference>
<evidence type="ECO:0000313" key="2">
    <source>
        <dbReference type="EMBL" id="KYP33524.1"/>
    </source>
</evidence>
<gene>
    <name evidence="1" type="ORF">KK1_045614</name>
    <name evidence="2" type="ORF">KK1_045616</name>
</gene>